<name>A0A1E3A598_9FIRM</name>
<proteinExistence type="predicted"/>
<accession>A0A1E3A598</accession>
<dbReference type="Proteomes" id="UP000094067">
    <property type="component" value="Unassembled WGS sequence"/>
</dbReference>
<comment type="caution">
    <text evidence="1">The sequence shown here is derived from an EMBL/GenBank/DDBJ whole genome shotgun (WGS) entry which is preliminary data.</text>
</comment>
<organism evidence="1 2">
    <name type="scientific">Eisenbergiella tayi</name>
    <dbReference type="NCBI Taxonomy" id="1432052"/>
    <lineage>
        <taxon>Bacteria</taxon>
        <taxon>Bacillati</taxon>
        <taxon>Bacillota</taxon>
        <taxon>Clostridia</taxon>
        <taxon>Lachnospirales</taxon>
        <taxon>Lachnospiraceae</taxon>
        <taxon>Eisenbergiella</taxon>
    </lineage>
</organism>
<dbReference type="PATRIC" id="fig|1432052.4.peg.4670"/>
<evidence type="ECO:0000313" key="1">
    <source>
        <dbReference type="EMBL" id="ODM03416.1"/>
    </source>
</evidence>
<evidence type="ECO:0000313" key="2">
    <source>
        <dbReference type="Proteomes" id="UP000094067"/>
    </source>
</evidence>
<dbReference type="RefSeq" id="WP_069153887.1">
    <property type="nucleotide sequence ID" value="NZ_MCGH01000003.1"/>
</dbReference>
<dbReference type="PROSITE" id="PS51257">
    <property type="entry name" value="PROKAR_LIPOPROTEIN"/>
    <property type="match status" value="1"/>
</dbReference>
<dbReference type="AlphaFoldDB" id="A0A1E3A598"/>
<gene>
    <name evidence="1" type="ORF">BEI61_04212</name>
</gene>
<sequence length="135" mass="15148">MKALEKIFRPCLAIVMITIFLTGCGQLNTVESLVVSNEPYTAKEDIEDAVQPEQVSAGTDIYASIYFIESPKGMEYTGKWYLNGEEIKSDTQETITDKSGAVIYRLEADDVKKGSLQFEIFYNNELLSSKELTVK</sequence>
<dbReference type="EMBL" id="MCGH01000003">
    <property type="protein sequence ID" value="ODM03416.1"/>
    <property type="molecule type" value="Genomic_DNA"/>
</dbReference>
<reference evidence="1 2" key="1">
    <citation type="submission" date="2016-07" db="EMBL/GenBank/DDBJ databases">
        <title>Characterization of isolates of Eisenbergiella tayi derived from blood cultures, using whole genome sequencing.</title>
        <authorList>
            <person name="Burdz T."/>
            <person name="Wiebe D."/>
            <person name="Huynh C."/>
            <person name="Bernard K."/>
        </authorList>
    </citation>
    <scope>NUCLEOTIDE SEQUENCE [LARGE SCALE GENOMIC DNA]</scope>
    <source>
        <strain evidence="1 2">NML 110608</strain>
    </source>
</reference>
<protein>
    <submittedName>
        <fullName evidence="1">Uncharacterized protein</fullName>
    </submittedName>
</protein>